<proteinExistence type="predicted"/>
<protein>
    <submittedName>
        <fullName evidence="1">Uncharacterized protein</fullName>
    </submittedName>
</protein>
<reference evidence="1 2" key="1">
    <citation type="submission" date="2017-11" db="EMBL/GenBank/DDBJ databases">
        <title>Escherichia coli CV839-15 Genome sequencing and assembly.</title>
        <authorList>
            <person name="Li Z."/>
            <person name="Song N."/>
            <person name="Li W."/>
            <person name="Philip H.R."/>
            <person name="Bu Z."/>
            <person name="Siguo L."/>
        </authorList>
    </citation>
    <scope>NUCLEOTIDE SEQUENCE [LARGE SCALE GENOMIC DNA]</scope>
    <source>
        <strain evidence="1 2">CV839-15</strain>
    </source>
</reference>
<dbReference type="InterPro" id="IPR024400">
    <property type="entry name" value="DUF2635"/>
</dbReference>
<dbReference type="Proteomes" id="UP000236551">
    <property type="component" value="Chromosome"/>
</dbReference>
<name>A0A2H4TLW5_ECOLX</name>
<accession>A0A2H4TLW5</accession>
<sequence length="78" mass="8258">MFVKPVPGRRVRYPGDPSRLLPDEGAEVPDRDLFWRRRLKQGDVVLADRATTAATGKVTASTTATGSTSASTAKGGDA</sequence>
<dbReference type="Pfam" id="PF10948">
    <property type="entry name" value="DUF2635"/>
    <property type="match status" value="1"/>
</dbReference>
<gene>
    <name evidence="1" type="ORF">CV83915_00166</name>
</gene>
<organism evidence="1 2">
    <name type="scientific">Escherichia coli</name>
    <dbReference type="NCBI Taxonomy" id="562"/>
    <lineage>
        <taxon>Bacteria</taxon>
        <taxon>Pseudomonadati</taxon>
        <taxon>Pseudomonadota</taxon>
        <taxon>Gammaproteobacteria</taxon>
        <taxon>Enterobacterales</taxon>
        <taxon>Enterobacteriaceae</taxon>
        <taxon>Escherichia</taxon>
    </lineage>
</organism>
<dbReference type="EMBL" id="CP024978">
    <property type="protein sequence ID" value="ATZ30545.1"/>
    <property type="molecule type" value="Genomic_DNA"/>
</dbReference>
<dbReference type="RefSeq" id="WP_000497760.1">
    <property type="nucleotide sequence ID" value="NZ_BDPF01000007.1"/>
</dbReference>
<dbReference type="AlphaFoldDB" id="A0A2H4TLW5"/>
<evidence type="ECO:0000313" key="2">
    <source>
        <dbReference type="Proteomes" id="UP000236551"/>
    </source>
</evidence>
<evidence type="ECO:0000313" key="1">
    <source>
        <dbReference type="EMBL" id="ATZ30545.1"/>
    </source>
</evidence>